<gene>
    <name evidence="2" type="ORF">VP1G_03715</name>
</gene>
<keyword evidence="1" id="KW-0732">Signal</keyword>
<feature type="signal peptide" evidence="1">
    <location>
        <begin position="1"/>
        <end position="17"/>
    </location>
</feature>
<sequence length="106" mass="11291">MLAHVLAVVSLLAFAQADIPKANEYTSSDCSGTMNYEHHASNLVDVTMDDTSHSVYLAGGDWSGFSEKTSDGGSCYGDYIRLYGACNGLDQAVGSSNRIKCVRKSS</sequence>
<accession>A0A194UXL6</accession>
<evidence type="ECO:0000256" key="1">
    <source>
        <dbReference type="SAM" id="SignalP"/>
    </source>
</evidence>
<organism evidence="2 3">
    <name type="scientific">Cytospora mali</name>
    <name type="common">Apple Valsa canker fungus</name>
    <name type="synonym">Valsa mali</name>
    <dbReference type="NCBI Taxonomy" id="578113"/>
    <lineage>
        <taxon>Eukaryota</taxon>
        <taxon>Fungi</taxon>
        <taxon>Dikarya</taxon>
        <taxon>Ascomycota</taxon>
        <taxon>Pezizomycotina</taxon>
        <taxon>Sordariomycetes</taxon>
        <taxon>Sordariomycetidae</taxon>
        <taxon>Diaporthales</taxon>
        <taxon>Cytosporaceae</taxon>
        <taxon>Cytospora</taxon>
    </lineage>
</organism>
<evidence type="ECO:0000313" key="2">
    <source>
        <dbReference type="EMBL" id="KUI56359.1"/>
    </source>
</evidence>
<feature type="chain" id="PRO_5008265968" evidence="1">
    <location>
        <begin position="18"/>
        <end position="106"/>
    </location>
</feature>
<dbReference type="Proteomes" id="UP000078576">
    <property type="component" value="Unassembled WGS sequence"/>
</dbReference>
<protein>
    <submittedName>
        <fullName evidence="2">Uncharacterized protein</fullName>
    </submittedName>
</protein>
<dbReference type="AlphaFoldDB" id="A0A194UXL6"/>
<dbReference type="EMBL" id="KN714688">
    <property type="protein sequence ID" value="KUI56359.1"/>
    <property type="molecule type" value="Genomic_DNA"/>
</dbReference>
<evidence type="ECO:0000313" key="3">
    <source>
        <dbReference type="Proteomes" id="UP000078576"/>
    </source>
</evidence>
<keyword evidence="3" id="KW-1185">Reference proteome</keyword>
<name>A0A194UXL6_CYTMA</name>
<reference evidence="3" key="1">
    <citation type="submission" date="2014-12" db="EMBL/GenBank/DDBJ databases">
        <title>Genome Sequence of Valsa Canker Pathogens Uncovers a Specific Adaption of Colonization on Woody Bark.</title>
        <authorList>
            <person name="Yin Z."/>
            <person name="Liu H."/>
            <person name="Gao X."/>
            <person name="Li Z."/>
            <person name="Song N."/>
            <person name="Ke X."/>
            <person name="Dai Q."/>
            <person name="Wu Y."/>
            <person name="Sun Y."/>
            <person name="Xu J.-R."/>
            <person name="Kang Z.K."/>
            <person name="Wang L."/>
            <person name="Huang L."/>
        </authorList>
    </citation>
    <scope>NUCLEOTIDE SEQUENCE [LARGE SCALE GENOMIC DNA]</scope>
    <source>
        <strain evidence="3">SXYL134</strain>
    </source>
</reference>
<dbReference type="OrthoDB" id="5404773at2759"/>
<proteinExistence type="predicted"/>